<organism evidence="1">
    <name type="scientific">Treponema denticola OTK</name>
    <dbReference type="NCBI Taxonomy" id="999434"/>
    <lineage>
        <taxon>Bacteria</taxon>
        <taxon>Pseudomonadati</taxon>
        <taxon>Spirochaetota</taxon>
        <taxon>Spirochaetia</taxon>
        <taxon>Spirochaetales</taxon>
        <taxon>Treponemataceae</taxon>
        <taxon>Treponema</taxon>
    </lineage>
</organism>
<gene>
    <name evidence="1" type="ORF">HMPREF9723_01711</name>
</gene>
<protein>
    <recommendedName>
        <fullName evidence="2">DUF1963 domain-containing protein</fullName>
    </recommendedName>
</protein>
<dbReference type="PATRIC" id="fig|999434.4.peg.1774"/>
<comment type="caution">
    <text evidence="1">The sequence shown here is derived from an EMBL/GenBank/DDBJ whole genome shotgun (WGS) entry which is preliminary data.</text>
</comment>
<dbReference type="EMBL" id="AGDY01000009">
    <property type="protein sequence ID" value="EMB20251.1"/>
    <property type="molecule type" value="Genomic_DNA"/>
</dbReference>
<dbReference type="InterPro" id="IPR035948">
    <property type="entry name" value="YwqG-like_sf"/>
</dbReference>
<sequence length="253" mass="29556">MKQFPDFLKEYETALEKYRQRSVELLAEPLKGGEITDIKSSKFLGMPYLPAGTDYPKDKDGKPLILWAQLNFSEIPHIPDYPEKGILQFFVSADKWYDCEEIKVLFHAHTNSPPQTDFPFLTEDLYEECPIWCGHRLQFKEAEEYGGTEDFRCSCMFNGKSPWDLYDTLEPAQKEAFDDLFYGTGHKIGGYSYFTQTDPRDYGQEHKNDVSLLQIDSDDKIMFGDTGTAHFFINKDDLKNRNFDKVWLYWDCC</sequence>
<dbReference type="Proteomes" id="UP000011701">
    <property type="component" value="Chromosome"/>
</dbReference>
<dbReference type="InterPro" id="IPR015315">
    <property type="entry name" value="DUF1963"/>
</dbReference>
<evidence type="ECO:0008006" key="2">
    <source>
        <dbReference type="Google" id="ProtNLM"/>
    </source>
</evidence>
<dbReference type="RefSeq" id="WP_002692598.1">
    <property type="nucleotide sequence ID" value="NZ_CM001797.1"/>
</dbReference>
<dbReference type="Pfam" id="PF09234">
    <property type="entry name" value="DUF1963"/>
    <property type="match status" value="1"/>
</dbReference>
<dbReference type="AlphaFoldDB" id="A0A0F6MMX2"/>
<dbReference type="PANTHER" id="PTHR36436">
    <property type="entry name" value="SLL5081 PROTEIN"/>
    <property type="match status" value="1"/>
</dbReference>
<proteinExistence type="predicted"/>
<accession>A0A0F6MMX2</accession>
<reference evidence="1" key="1">
    <citation type="submission" date="2012-01" db="EMBL/GenBank/DDBJ databases">
        <title>The Genome Sequence of Treponema denticola OTK.</title>
        <authorList>
            <consortium name="The Broad Institute Genome Sequencing Platform"/>
            <person name="Earl A."/>
            <person name="Ward D."/>
            <person name="Feldgarden M."/>
            <person name="Gevers D."/>
            <person name="Blanton J.M."/>
            <person name="Fenno C.J."/>
            <person name="Baranova O.V."/>
            <person name="Mathney J."/>
            <person name="Dewhirst F.E."/>
            <person name="Izard J."/>
            <person name="Young S.K."/>
            <person name="Zeng Q."/>
            <person name="Gargeya S."/>
            <person name="Fitzgerald M."/>
            <person name="Haas B."/>
            <person name="Abouelleil A."/>
            <person name="Alvarado L."/>
            <person name="Arachchi H.M."/>
            <person name="Berlin A."/>
            <person name="Chapman S.B."/>
            <person name="Gearin G."/>
            <person name="Goldberg J."/>
            <person name="Griggs A."/>
            <person name="Gujja S."/>
            <person name="Hansen M."/>
            <person name="Heiman D."/>
            <person name="Howarth C."/>
            <person name="Larimer J."/>
            <person name="Lui A."/>
            <person name="MacDonald P.J.P."/>
            <person name="McCowen C."/>
            <person name="Montmayeur A."/>
            <person name="Murphy C."/>
            <person name="Neiman D."/>
            <person name="Pearson M."/>
            <person name="Priest M."/>
            <person name="Roberts A."/>
            <person name="Saif S."/>
            <person name="Shea T."/>
            <person name="Sisk P."/>
            <person name="Stolte C."/>
            <person name="Sykes S."/>
            <person name="Wortman J."/>
            <person name="Nusbaum C."/>
            <person name="Birren B."/>
        </authorList>
    </citation>
    <scope>NUCLEOTIDE SEQUENCE [LARGE SCALE GENOMIC DNA]</scope>
    <source>
        <strain evidence="1">OTK</strain>
    </source>
</reference>
<evidence type="ECO:0000313" key="1">
    <source>
        <dbReference type="EMBL" id="EMB20251.1"/>
    </source>
</evidence>
<dbReference type="Gene3D" id="2.30.320.10">
    <property type="entry name" value="YwqG-like"/>
    <property type="match status" value="1"/>
</dbReference>
<dbReference type="HOGENOM" id="CLU_056726_0_0_12"/>
<dbReference type="PANTHER" id="PTHR36436:SF6">
    <property type="entry name" value="SLL5081 PROTEIN"/>
    <property type="match status" value="1"/>
</dbReference>
<name>A0A0F6MMX2_TREDN</name>
<dbReference type="SUPFAM" id="SSF103032">
    <property type="entry name" value="Hypothetical protein YwqG"/>
    <property type="match status" value="1"/>
</dbReference>